<evidence type="ECO:0000256" key="4">
    <source>
        <dbReference type="ARBA" id="ARBA00022691"/>
    </source>
</evidence>
<keyword evidence="4" id="KW-0949">S-adenosyl-L-methionine</keyword>
<dbReference type="InterPro" id="IPR029063">
    <property type="entry name" value="SAM-dependent_MTases_sf"/>
</dbReference>
<dbReference type="SUPFAM" id="SSF53335">
    <property type="entry name" value="S-adenosyl-L-methionine-dependent methyltransferases"/>
    <property type="match status" value="1"/>
</dbReference>
<evidence type="ECO:0000256" key="1">
    <source>
        <dbReference type="ARBA" id="ARBA00010396"/>
    </source>
</evidence>
<evidence type="ECO:0000256" key="2">
    <source>
        <dbReference type="ARBA" id="ARBA00022603"/>
    </source>
</evidence>
<gene>
    <name evidence="5" type="ORF">METZ01_LOCUS99636</name>
</gene>
<dbReference type="Pfam" id="PF01795">
    <property type="entry name" value="Methyltransf_5"/>
    <property type="match status" value="1"/>
</dbReference>
<dbReference type="HAMAP" id="MF_01007">
    <property type="entry name" value="16SrRNA_methyltr_H"/>
    <property type="match status" value="1"/>
</dbReference>
<evidence type="ECO:0000313" key="5">
    <source>
        <dbReference type="EMBL" id="SVA46782.1"/>
    </source>
</evidence>
<dbReference type="InterPro" id="IPR002903">
    <property type="entry name" value="RsmH"/>
</dbReference>
<dbReference type="GO" id="GO:0005737">
    <property type="term" value="C:cytoplasm"/>
    <property type="evidence" value="ECO:0007669"/>
    <property type="project" value="TreeGrafter"/>
</dbReference>
<dbReference type="SUPFAM" id="SSF81799">
    <property type="entry name" value="Putative methyltransferase TM0872, insert domain"/>
    <property type="match status" value="1"/>
</dbReference>
<dbReference type="GO" id="GO:0071424">
    <property type="term" value="F:rRNA (cytosine-N4-)-methyltransferase activity"/>
    <property type="evidence" value="ECO:0007669"/>
    <property type="project" value="TreeGrafter"/>
</dbReference>
<keyword evidence="3" id="KW-0808">Transferase</keyword>
<dbReference type="InterPro" id="IPR023397">
    <property type="entry name" value="SAM-dep_MeTrfase_MraW_recog"/>
</dbReference>
<name>A0A381W2S5_9ZZZZ</name>
<evidence type="ECO:0000256" key="3">
    <source>
        <dbReference type="ARBA" id="ARBA00022679"/>
    </source>
</evidence>
<keyword evidence="2" id="KW-0489">Methyltransferase</keyword>
<dbReference type="GO" id="GO:0070475">
    <property type="term" value="P:rRNA base methylation"/>
    <property type="evidence" value="ECO:0007669"/>
    <property type="project" value="TreeGrafter"/>
</dbReference>
<protein>
    <submittedName>
        <fullName evidence="5">Uncharacterized protein</fullName>
    </submittedName>
</protein>
<dbReference type="Gene3D" id="3.40.50.150">
    <property type="entry name" value="Vaccinia Virus protein VP39"/>
    <property type="match status" value="1"/>
</dbReference>
<dbReference type="Gene3D" id="1.10.150.170">
    <property type="entry name" value="Putative methyltransferase TM0872, insert domain"/>
    <property type="match status" value="1"/>
</dbReference>
<dbReference type="NCBIfam" id="TIGR00006">
    <property type="entry name" value="16S rRNA (cytosine(1402)-N(4))-methyltransferase RsmH"/>
    <property type="match status" value="1"/>
</dbReference>
<dbReference type="PANTHER" id="PTHR11265:SF0">
    <property type="entry name" value="12S RRNA N4-METHYLCYTIDINE METHYLTRANSFERASE"/>
    <property type="match status" value="1"/>
</dbReference>
<comment type="similarity">
    <text evidence="1">Belongs to the methyltransferase superfamily. RsmH family.</text>
</comment>
<dbReference type="AlphaFoldDB" id="A0A381W2S5"/>
<dbReference type="EMBL" id="UINC01010524">
    <property type="protein sequence ID" value="SVA46782.1"/>
    <property type="molecule type" value="Genomic_DNA"/>
</dbReference>
<sequence length="283" mass="31043">MITEVLSYLAIQPDGIYLDGTIGPGGHATPVLKELTDGGKVVGIDRDEEALDICKQNLKTSSSFLSLHHNSYANLDNILAAEGLSAVHGILLDLGLSSLQLGSKNRGFSYRSEGPLDMRFDQSNGSGAGKLIDQAGRDSLAQIFKEYGEERLASRIAKSIKEMTAMNTIADLREAIRRCTPPNHRDRTFARIFQALRIAVNGELDILQQFLAKFIDFLRPGGRIVIISYHSLEDRLVKHSFKELASGGTLDILTKRPITATEKERKNNRRAGSAKLRAAVKVA</sequence>
<proteinExistence type="inferred from homology"/>
<dbReference type="PANTHER" id="PTHR11265">
    <property type="entry name" value="S-ADENOSYL-METHYLTRANSFERASE MRAW"/>
    <property type="match status" value="1"/>
</dbReference>
<reference evidence="5" key="1">
    <citation type="submission" date="2018-05" db="EMBL/GenBank/DDBJ databases">
        <authorList>
            <person name="Lanie J.A."/>
            <person name="Ng W.-L."/>
            <person name="Kazmierczak K.M."/>
            <person name="Andrzejewski T.M."/>
            <person name="Davidsen T.M."/>
            <person name="Wayne K.J."/>
            <person name="Tettelin H."/>
            <person name="Glass J.I."/>
            <person name="Rusch D."/>
            <person name="Podicherti R."/>
            <person name="Tsui H.-C.T."/>
            <person name="Winkler M.E."/>
        </authorList>
    </citation>
    <scope>NUCLEOTIDE SEQUENCE</scope>
</reference>
<dbReference type="PIRSF" id="PIRSF004486">
    <property type="entry name" value="MraW"/>
    <property type="match status" value="1"/>
</dbReference>
<accession>A0A381W2S5</accession>
<organism evidence="5">
    <name type="scientific">marine metagenome</name>
    <dbReference type="NCBI Taxonomy" id="408172"/>
    <lineage>
        <taxon>unclassified sequences</taxon>
        <taxon>metagenomes</taxon>
        <taxon>ecological metagenomes</taxon>
    </lineage>
</organism>